<reference evidence="18" key="1">
    <citation type="submission" date="2017-06" db="EMBL/GenBank/DDBJ databases">
        <authorList>
            <person name="Varghese N."/>
            <person name="Submissions S."/>
        </authorList>
    </citation>
    <scope>NUCLEOTIDE SEQUENCE [LARGE SCALE GENOMIC DNA]</scope>
    <source>
        <strain evidence="18">DSM 44485</strain>
    </source>
</reference>
<dbReference type="InterPro" id="IPR005789">
    <property type="entry name" value="Thr_deHydtase_catblc"/>
</dbReference>
<dbReference type="CDD" id="cd01562">
    <property type="entry name" value="Thr-dehyd"/>
    <property type="match status" value="1"/>
</dbReference>
<comment type="catalytic activity">
    <reaction evidence="1">
        <text>L-threonine = 2-oxobutanoate + NH4(+)</text>
        <dbReference type="Rhea" id="RHEA:22108"/>
        <dbReference type="ChEBI" id="CHEBI:16763"/>
        <dbReference type="ChEBI" id="CHEBI:28938"/>
        <dbReference type="ChEBI" id="CHEBI:57926"/>
        <dbReference type="EC" id="4.3.1.19"/>
    </reaction>
</comment>
<evidence type="ECO:0000256" key="9">
    <source>
        <dbReference type="ARBA" id="ARBA00022533"/>
    </source>
</evidence>
<dbReference type="OrthoDB" id="9811476at2"/>
<dbReference type="PROSITE" id="PS51671">
    <property type="entry name" value="ACT"/>
    <property type="match status" value="1"/>
</dbReference>
<dbReference type="GO" id="GO:0006567">
    <property type="term" value="P:L-threonine catabolic process"/>
    <property type="evidence" value="ECO:0007669"/>
    <property type="project" value="InterPro"/>
</dbReference>
<dbReference type="FunFam" id="3.40.50.1100:FF:000005">
    <property type="entry name" value="Threonine dehydratase catabolic"/>
    <property type="match status" value="1"/>
</dbReference>
<keyword evidence="9" id="KW-0021">Allosteric enzyme</keyword>
<comment type="subunit">
    <text evidence="6">In the native structure, TdcB is in a dimeric form, whereas in the TdcB-AMP complex, it exists in a tetrameric form (dimer of dimers).</text>
</comment>
<comment type="function">
    <text evidence="13">Catalyzes the anaerobic formation of alpha-ketobutyrate and ammonia from threonine in a two-step reaction. The first step involved a dehydration of threonine and a production of enamine intermediates (aminocrotonate), which tautomerizes to its imine form (iminobutyrate). Both intermediates are unstable and short-lived. The second step is the nonenzymatic hydrolysis of the enamine/imine intermediates to form 2-ketobutyrate and free ammonia. In the low water environment of the cell, the second step is accelerated by RidA.</text>
</comment>
<evidence type="ECO:0000256" key="6">
    <source>
        <dbReference type="ARBA" id="ARBA00011447"/>
    </source>
</evidence>
<keyword evidence="10" id="KW-0412">Isoleucine biosynthesis</keyword>
<dbReference type="EC" id="4.3.1.19" evidence="7"/>
<comment type="cofactor">
    <cofactor evidence="2">
        <name>pyridoxal 5'-phosphate</name>
        <dbReference type="ChEBI" id="CHEBI:597326"/>
    </cofactor>
</comment>
<evidence type="ECO:0000256" key="15">
    <source>
        <dbReference type="SAM" id="MobiDB-lite"/>
    </source>
</evidence>
<dbReference type="PROSITE" id="PS00165">
    <property type="entry name" value="DEHYDRATASE_SER_THR"/>
    <property type="match status" value="1"/>
</dbReference>
<evidence type="ECO:0000256" key="7">
    <source>
        <dbReference type="ARBA" id="ARBA00012096"/>
    </source>
</evidence>
<evidence type="ECO:0000256" key="10">
    <source>
        <dbReference type="ARBA" id="ARBA00022624"/>
    </source>
</evidence>
<dbReference type="InterPro" id="IPR001926">
    <property type="entry name" value="TrpB-like_PALP"/>
</dbReference>
<evidence type="ECO:0000256" key="8">
    <source>
        <dbReference type="ARBA" id="ARBA00022248"/>
    </source>
</evidence>
<dbReference type="Pfam" id="PF00291">
    <property type="entry name" value="PALP"/>
    <property type="match status" value="1"/>
</dbReference>
<keyword evidence="18" id="KW-1185">Reference proteome</keyword>
<comment type="similarity">
    <text evidence="5">Belongs to the serine/threonine dehydratase family.</text>
</comment>
<evidence type="ECO:0000256" key="3">
    <source>
        <dbReference type="ARBA" id="ARBA00004810"/>
    </source>
</evidence>
<dbReference type="GO" id="GO:0004794">
    <property type="term" value="F:threonine deaminase activity"/>
    <property type="evidence" value="ECO:0007669"/>
    <property type="project" value="UniProtKB-EC"/>
</dbReference>
<dbReference type="PANTHER" id="PTHR48078:SF6">
    <property type="entry name" value="L-THREONINE DEHYDRATASE CATABOLIC TDCB"/>
    <property type="match status" value="1"/>
</dbReference>
<evidence type="ECO:0000256" key="1">
    <source>
        <dbReference type="ARBA" id="ARBA00001274"/>
    </source>
</evidence>
<evidence type="ECO:0000256" key="11">
    <source>
        <dbReference type="ARBA" id="ARBA00022898"/>
    </source>
</evidence>
<evidence type="ECO:0000256" key="2">
    <source>
        <dbReference type="ARBA" id="ARBA00001933"/>
    </source>
</evidence>
<dbReference type="SUPFAM" id="SSF53686">
    <property type="entry name" value="Tryptophan synthase beta subunit-like PLP-dependent enzymes"/>
    <property type="match status" value="1"/>
</dbReference>
<dbReference type="InterPro" id="IPR000634">
    <property type="entry name" value="Ser/Thr_deHydtase_PyrdxlP-BS"/>
</dbReference>
<dbReference type="GO" id="GO:0003941">
    <property type="term" value="F:L-serine ammonia-lyase activity"/>
    <property type="evidence" value="ECO:0007669"/>
    <property type="project" value="TreeGrafter"/>
</dbReference>
<dbReference type="InterPro" id="IPR036052">
    <property type="entry name" value="TrpB-like_PALP_sf"/>
</dbReference>
<dbReference type="AlphaFoldDB" id="A0A238WUZ6"/>
<dbReference type="CDD" id="cd04886">
    <property type="entry name" value="ACT_ThrD-II-like"/>
    <property type="match status" value="1"/>
</dbReference>
<organism evidence="17 18">
    <name type="scientific">Actinomadura mexicana</name>
    <dbReference type="NCBI Taxonomy" id="134959"/>
    <lineage>
        <taxon>Bacteria</taxon>
        <taxon>Bacillati</taxon>
        <taxon>Actinomycetota</taxon>
        <taxon>Actinomycetes</taxon>
        <taxon>Streptosporangiales</taxon>
        <taxon>Thermomonosporaceae</taxon>
        <taxon>Actinomadura</taxon>
    </lineage>
</organism>
<keyword evidence="10" id="KW-0028">Amino-acid biosynthesis</keyword>
<evidence type="ECO:0000259" key="16">
    <source>
        <dbReference type="PROSITE" id="PS51671"/>
    </source>
</evidence>
<evidence type="ECO:0000256" key="5">
    <source>
        <dbReference type="ARBA" id="ARBA00010869"/>
    </source>
</evidence>
<keyword evidence="12" id="KW-0456">Lyase</keyword>
<dbReference type="GO" id="GO:0009097">
    <property type="term" value="P:isoleucine biosynthetic process"/>
    <property type="evidence" value="ECO:0007669"/>
    <property type="project" value="UniProtKB-UniPathway"/>
</dbReference>
<dbReference type="InterPro" id="IPR045865">
    <property type="entry name" value="ACT-like_dom_sf"/>
</dbReference>
<dbReference type="EMBL" id="FZNP01000003">
    <property type="protein sequence ID" value="SNR50352.1"/>
    <property type="molecule type" value="Genomic_DNA"/>
</dbReference>
<dbReference type="PANTHER" id="PTHR48078">
    <property type="entry name" value="THREONINE DEHYDRATASE, MITOCHONDRIAL-RELATED"/>
    <property type="match status" value="1"/>
</dbReference>
<feature type="domain" description="ACT" evidence="16">
    <location>
        <begin position="355"/>
        <end position="429"/>
    </location>
</feature>
<dbReference type="UniPathway" id="UPA00047">
    <property type="reaction ID" value="UER00054"/>
</dbReference>
<evidence type="ECO:0000256" key="14">
    <source>
        <dbReference type="ARBA" id="ARBA00031427"/>
    </source>
</evidence>
<evidence type="ECO:0000256" key="4">
    <source>
        <dbReference type="ARBA" id="ARBA00004958"/>
    </source>
</evidence>
<dbReference type="Gene3D" id="3.40.50.1100">
    <property type="match status" value="2"/>
</dbReference>
<dbReference type="GO" id="GO:0006565">
    <property type="term" value="P:L-serine catabolic process"/>
    <property type="evidence" value="ECO:0007669"/>
    <property type="project" value="TreeGrafter"/>
</dbReference>
<keyword evidence="10" id="KW-0100">Branched-chain amino acid biosynthesis</keyword>
<accession>A0A238WUZ6</accession>
<dbReference type="NCBIfam" id="TIGR01127">
    <property type="entry name" value="ilvA_1Cterm"/>
    <property type="match status" value="1"/>
</dbReference>
<name>A0A238WUZ6_9ACTN</name>
<dbReference type="InterPro" id="IPR002912">
    <property type="entry name" value="ACT_dom"/>
</dbReference>
<evidence type="ECO:0000313" key="18">
    <source>
        <dbReference type="Proteomes" id="UP000198420"/>
    </source>
</evidence>
<protein>
    <recommendedName>
        <fullName evidence="8">L-threonine dehydratase catabolic TdcB</fullName>
        <ecNumber evidence="7">4.3.1.19</ecNumber>
    </recommendedName>
    <alternativeName>
        <fullName evidence="14">Threonine deaminase</fullName>
    </alternativeName>
</protein>
<evidence type="ECO:0000256" key="12">
    <source>
        <dbReference type="ARBA" id="ARBA00023239"/>
    </source>
</evidence>
<dbReference type="InterPro" id="IPR044561">
    <property type="entry name" value="ACT_ThrD-II-like"/>
</dbReference>
<proteinExistence type="inferred from homology"/>
<keyword evidence="11" id="KW-0663">Pyridoxal phosphate</keyword>
<comment type="pathway">
    <text evidence="3">Amino-acid biosynthesis; L-isoleucine biosynthesis; 2-oxobutanoate from L-threonine: step 1/1.</text>
</comment>
<dbReference type="SUPFAM" id="SSF55021">
    <property type="entry name" value="ACT-like"/>
    <property type="match status" value="1"/>
</dbReference>
<dbReference type="InterPro" id="IPR050147">
    <property type="entry name" value="Ser/Thr_Dehydratase"/>
</dbReference>
<dbReference type="Proteomes" id="UP000198420">
    <property type="component" value="Unassembled WGS sequence"/>
</dbReference>
<evidence type="ECO:0000256" key="13">
    <source>
        <dbReference type="ARBA" id="ARBA00025527"/>
    </source>
</evidence>
<dbReference type="GO" id="GO:0030170">
    <property type="term" value="F:pyridoxal phosphate binding"/>
    <property type="evidence" value="ECO:0007669"/>
    <property type="project" value="InterPro"/>
</dbReference>
<feature type="region of interest" description="Disordered" evidence="15">
    <location>
        <begin position="1"/>
        <end position="24"/>
    </location>
</feature>
<dbReference type="RefSeq" id="WP_089311389.1">
    <property type="nucleotide sequence ID" value="NZ_FZNP01000003.1"/>
</dbReference>
<comment type="pathway">
    <text evidence="4">Amino-acid degradation; L-threonine degradation via propanoate pathway; propanoate from L-threonine: step 1/4.</text>
</comment>
<gene>
    <name evidence="17" type="ORF">SAMN06265355_103334</name>
</gene>
<sequence>MNEAARGVWGVAPPRASTSDAGPASIGVDDVRAARELLGGVAVPTPLIPSRVLSEQIGGPVLLKCENLQRTGSFKIRGAYVRIARLSERERAGGVVAASAGNHAQGVALAASMLGCKATVFMPVGAPLPKIAATRGYGAEVVFPGPTVDECLVAAQEYADQCGAVFIHPFDHPDVVAGQATIGLEVMEQCPEVRTIVSPVGGGGLLAGVAAAAKGLAKETGGGDVKLVGAQAKRAAAFPPSLAAGKPTRIGIERTMADGIAVGRPGALTYAMFTELVDAVVTVTEESISQALLLCLERAKQVVEPAGAAGVAALLEHGYAVEPPVVVLLSGGNIDPLLLSKVLRHGLAGAGRYLVVRCRLKDRPGALVTLLSELAEMGVNVLDVMHERMAARLHVEEAEVLMHLETRGADHSEDVIGRLREKGYTLTLS</sequence>
<evidence type="ECO:0000313" key="17">
    <source>
        <dbReference type="EMBL" id="SNR50352.1"/>
    </source>
</evidence>